<organism evidence="2 3">
    <name type="scientific">Inhella gelatinilytica</name>
    <dbReference type="NCBI Taxonomy" id="2795030"/>
    <lineage>
        <taxon>Bacteria</taxon>
        <taxon>Pseudomonadati</taxon>
        <taxon>Pseudomonadota</taxon>
        <taxon>Betaproteobacteria</taxon>
        <taxon>Burkholderiales</taxon>
        <taxon>Sphaerotilaceae</taxon>
        <taxon>Inhella</taxon>
    </lineage>
</organism>
<dbReference type="SUPFAM" id="SSF53850">
    <property type="entry name" value="Periplasmic binding protein-like II"/>
    <property type="match status" value="1"/>
</dbReference>
<evidence type="ECO:0000313" key="3">
    <source>
        <dbReference type="Proteomes" id="UP000620139"/>
    </source>
</evidence>
<keyword evidence="3" id="KW-1185">Reference proteome</keyword>
<evidence type="ECO:0000259" key="1">
    <source>
        <dbReference type="Pfam" id="PF00497"/>
    </source>
</evidence>
<dbReference type="EMBL" id="JAEDAL010000003">
    <property type="protein sequence ID" value="MBH9553032.1"/>
    <property type="molecule type" value="Genomic_DNA"/>
</dbReference>
<proteinExistence type="predicted"/>
<dbReference type="Proteomes" id="UP000620139">
    <property type="component" value="Unassembled WGS sequence"/>
</dbReference>
<reference evidence="2" key="1">
    <citation type="submission" date="2020-12" db="EMBL/GenBank/DDBJ databases">
        <title>The genome sequence of Inhella sp. 4Y17.</title>
        <authorList>
            <person name="Liu Y."/>
        </authorList>
    </citation>
    <scope>NUCLEOTIDE SEQUENCE</scope>
    <source>
        <strain evidence="2">4Y10</strain>
    </source>
</reference>
<name>A0A931IW55_9BURK</name>
<sequence length="287" mass="31965">MEFQPSCPGQSAQRSRAQGRLWVGVLAAWLGTSAGVWADPPGAETASVGVCFDEADHTPYLYRDSEQQWRGAALDLTRLALERAGYTVRWLPMPWVRCVREVESFGSRGQAEVLLYASLNAEREAQFLSTRPLHRVQGGLWYSRRYWPRPPALSNMKGLFSSRLCGMHGHNYAWLAEFGITRVDSGARDLRAAVEKLERGRCDFVLSALEPVRGAGQLGFVSLPDELAFIPYPGRGPVNQHVLITRQSGRSAELHQRLNQALAELQQNGVAEQTYRVYLPDGTGLKP</sequence>
<comment type="caution">
    <text evidence="2">The sequence shown here is derived from an EMBL/GenBank/DDBJ whole genome shotgun (WGS) entry which is preliminary data.</text>
</comment>
<protein>
    <submittedName>
        <fullName evidence="2">Transporter substrate-binding domain-containing protein</fullName>
    </submittedName>
</protein>
<dbReference type="AlphaFoldDB" id="A0A931IW55"/>
<evidence type="ECO:0000313" key="2">
    <source>
        <dbReference type="EMBL" id="MBH9553032.1"/>
    </source>
</evidence>
<gene>
    <name evidence="2" type="ORF">I7X43_09200</name>
</gene>
<dbReference type="Pfam" id="PF00497">
    <property type="entry name" value="SBP_bac_3"/>
    <property type="match status" value="1"/>
</dbReference>
<feature type="domain" description="Solute-binding protein family 3/N-terminal" evidence="1">
    <location>
        <begin position="55"/>
        <end position="279"/>
    </location>
</feature>
<accession>A0A931IW55</accession>
<dbReference type="InterPro" id="IPR001638">
    <property type="entry name" value="Solute-binding_3/MltF_N"/>
</dbReference>
<dbReference type="Gene3D" id="3.40.190.10">
    <property type="entry name" value="Periplasmic binding protein-like II"/>
    <property type="match status" value="2"/>
</dbReference>
<dbReference type="RefSeq" id="WP_198100638.1">
    <property type="nucleotide sequence ID" value="NZ_JAEDAL010000003.1"/>
</dbReference>